<dbReference type="RefSeq" id="WP_373655076.1">
    <property type="nucleotide sequence ID" value="NZ_JBGUAW010000003.1"/>
</dbReference>
<sequence>MKTLLLLLLITLSEATIGVFVKLVDGRIPIQTLNFYALAFAAAFLMAALPLATGQSPRFPRDNVKDTVIIGALIALQISVFNFAMTLAPIANVVIFWSVAPFFTFIFSAVFLGEKARKSYILIFALALTGIVLAKPLEGGNMAGNLVALGDGAIYAAMVTYMRHEGKTEAGNDIAWSMLTGALLLSPAPLLFGPGAVGAMIPYPTLGASLPVMLWAACLGIVSTGFAYFGISIVLKRLRANAYALVDIIVSPVVASLLGYLVFGEVPAGSTIYGGAILLGAGFWLTLEMSRGRESQAVHPDQCASGSRAVSSRA</sequence>
<gene>
    <name evidence="3" type="ORF">ACERLL_05575</name>
</gene>
<feature type="transmembrane region" description="Helical" evidence="1">
    <location>
        <begin position="212"/>
        <end position="235"/>
    </location>
</feature>
<name>A0ABV4TSS5_9GAMM</name>
<feature type="transmembrane region" description="Helical" evidence="1">
    <location>
        <begin position="90"/>
        <end position="112"/>
    </location>
</feature>
<keyword evidence="1" id="KW-0472">Membrane</keyword>
<protein>
    <submittedName>
        <fullName evidence="3">DMT family transporter</fullName>
    </submittedName>
</protein>
<dbReference type="InterPro" id="IPR037185">
    <property type="entry name" value="EmrE-like"/>
</dbReference>
<feature type="domain" description="EamA" evidence="2">
    <location>
        <begin position="2"/>
        <end position="133"/>
    </location>
</feature>
<feature type="transmembrane region" description="Helical" evidence="1">
    <location>
        <begin position="242"/>
        <end position="263"/>
    </location>
</feature>
<evidence type="ECO:0000256" key="1">
    <source>
        <dbReference type="SAM" id="Phobius"/>
    </source>
</evidence>
<evidence type="ECO:0000259" key="2">
    <source>
        <dbReference type="Pfam" id="PF00892"/>
    </source>
</evidence>
<dbReference type="InterPro" id="IPR000620">
    <property type="entry name" value="EamA_dom"/>
</dbReference>
<dbReference type="SUPFAM" id="SSF103481">
    <property type="entry name" value="Multidrug resistance efflux transporter EmrE"/>
    <property type="match status" value="2"/>
</dbReference>
<dbReference type="PANTHER" id="PTHR22911">
    <property type="entry name" value="ACYL-MALONYL CONDENSING ENZYME-RELATED"/>
    <property type="match status" value="1"/>
</dbReference>
<feature type="transmembrane region" description="Helical" evidence="1">
    <location>
        <begin position="269"/>
        <end position="287"/>
    </location>
</feature>
<comment type="caution">
    <text evidence="3">The sequence shown here is derived from an EMBL/GenBank/DDBJ whole genome shotgun (WGS) entry which is preliminary data.</text>
</comment>
<feature type="transmembrane region" description="Helical" evidence="1">
    <location>
        <begin position="33"/>
        <end position="52"/>
    </location>
</feature>
<accession>A0ABV4TSS5</accession>
<proteinExistence type="predicted"/>
<feature type="transmembrane region" description="Helical" evidence="1">
    <location>
        <begin position="174"/>
        <end position="192"/>
    </location>
</feature>
<dbReference type="PANTHER" id="PTHR22911:SF79">
    <property type="entry name" value="MOBA-LIKE NTP TRANSFERASE DOMAIN-CONTAINING PROTEIN"/>
    <property type="match status" value="1"/>
</dbReference>
<keyword evidence="4" id="KW-1185">Reference proteome</keyword>
<keyword evidence="1" id="KW-0812">Transmembrane</keyword>
<keyword evidence="1" id="KW-1133">Transmembrane helix</keyword>
<evidence type="ECO:0000313" key="4">
    <source>
        <dbReference type="Proteomes" id="UP001575181"/>
    </source>
</evidence>
<feature type="transmembrane region" description="Helical" evidence="1">
    <location>
        <begin position="119"/>
        <end position="137"/>
    </location>
</feature>
<reference evidence="3 4" key="1">
    <citation type="submission" date="2024-08" db="EMBL/GenBank/DDBJ databases">
        <title>Whole-genome sequencing of halo(alkali)philic microorganisms from hypersaline lakes.</title>
        <authorList>
            <person name="Sorokin D.Y."/>
            <person name="Merkel A.Y."/>
            <person name="Messina E."/>
            <person name="Yakimov M."/>
        </authorList>
    </citation>
    <scope>NUCLEOTIDE SEQUENCE [LARGE SCALE GENOMIC DNA]</scope>
    <source>
        <strain evidence="3 4">Cl-TMA</strain>
    </source>
</reference>
<dbReference type="Pfam" id="PF00892">
    <property type="entry name" value="EamA"/>
    <property type="match status" value="1"/>
</dbReference>
<dbReference type="Proteomes" id="UP001575181">
    <property type="component" value="Unassembled WGS sequence"/>
</dbReference>
<organism evidence="3 4">
    <name type="scientific">Thiohalorhabdus methylotrophus</name>
    <dbReference type="NCBI Taxonomy" id="3242694"/>
    <lineage>
        <taxon>Bacteria</taxon>
        <taxon>Pseudomonadati</taxon>
        <taxon>Pseudomonadota</taxon>
        <taxon>Gammaproteobacteria</taxon>
        <taxon>Thiohalorhabdales</taxon>
        <taxon>Thiohalorhabdaceae</taxon>
        <taxon>Thiohalorhabdus</taxon>
    </lineage>
</organism>
<feature type="transmembrane region" description="Helical" evidence="1">
    <location>
        <begin position="64"/>
        <end position="84"/>
    </location>
</feature>
<evidence type="ECO:0000313" key="3">
    <source>
        <dbReference type="EMBL" id="MFA9460293.1"/>
    </source>
</evidence>
<dbReference type="EMBL" id="JBGUAW010000003">
    <property type="protein sequence ID" value="MFA9460293.1"/>
    <property type="molecule type" value="Genomic_DNA"/>
</dbReference>
<feature type="transmembrane region" description="Helical" evidence="1">
    <location>
        <begin position="143"/>
        <end position="162"/>
    </location>
</feature>